<evidence type="ECO:0000313" key="2">
    <source>
        <dbReference type="Proteomes" id="UP000604825"/>
    </source>
</evidence>
<organism evidence="1 2">
    <name type="scientific">Miscanthus lutarioriparius</name>
    <dbReference type="NCBI Taxonomy" id="422564"/>
    <lineage>
        <taxon>Eukaryota</taxon>
        <taxon>Viridiplantae</taxon>
        <taxon>Streptophyta</taxon>
        <taxon>Embryophyta</taxon>
        <taxon>Tracheophyta</taxon>
        <taxon>Spermatophyta</taxon>
        <taxon>Magnoliopsida</taxon>
        <taxon>Liliopsida</taxon>
        <taxon>Poales</taxon>
        <taxon>Poaceae</taxon>
        <taxon>PACMAD clade</taxon>
        <taxon>Panicoideae</taxon>
        <taxon>Andropogonodae</taxon>
        <taxon>Andropogoneae</taxon>
        <taxon>Saccharinae</taxon>
        <taxon>Miscanthus</taxon>
    </lineage>
</organism>
<sequence>MVTGGEENGRCRLYGGWRSLQSLPGLSRDLGHPCVRVIGGRGCVHSEFEWEAMGIHGGCALAFIAMDGNGGSGLLGLPWRRRHGQRRFRGGANRAREQGHAAAGSWARQRGEAMSVLIRGWREARAAGRGGVVRGQRTGQGGATMSVAGAWLRIAAKWCERSQRRGFGARDSQGQLASRTCSAS</sequence>
<comment type="caution">
    <text evidence="1">The sequence shown here is derived from an EMBL/GenBank/DDBJ whole genome shotgun (WGS) entry which is preliminary data.</text>
</comment>
<protein>
    <submittedName>
        <fullName evidence="1">Uncharacterized protein</fullName>
    </submittedName>
</protein>
<name>A0A811S170_9POAL</name>
<reference evidence="1" key="1">
    <citation type="submission" date="2020-10" db="EMBL/GenBank/DDBJ databases">
        <authorList>
            <person name="Han B."/>
            <person name="Lu T."/>
            <person name="Zhao Q."/>
            <person name="Huang X."/>
            <person name="Zhao Y."/>
        </authorList>
    </citation>
    <scope>NUCLEOTIDE SEQUENCE</scope>
</reference>
<evidence type="ECO:0000313" key="1">
    <source>
        <dbReference type="EMBL" id="CAD6334738.1"/>
    </source>
</evidence>
<dbReference type="AlphaFoldDB" id="A0A811S170"/>
<proteinExistence type="predicted"/>
<gene>
    <name evidence="1" type="ORF">NCGR_LOCUS58836</name>
</gene>
<dbReference type="EMBL" id="CAJGYO010000017">
    <property type="protein sequence ID" value="CAD6334738.1"/>
    <property type="molecule type" value="Genomic_DNA"/>
</dbReference>
<accession>A0A811S170</accession>
<dbReference type="Proteomes" id="UP000604825">
    <property type="component" value="Unassembled WGS sequence"/>
</dbReference>
<keyword evidence="2" id="KW-1185">Reference proteome</keyword>